<dbReference type="STRING" id="1742359.GCA_001439625_01843"/>
<dbReference type="SUPFAM" id="SSF52218">
    <property type="entry name" value="Flavoproteins"/>
    <property type="match status" value="1"/>
</dbReference>
<proteinExistence type="inferred from homology"/>
<name>A0A5B8Z553_CYTDA</name>
<keyword evidence="10" id="KW-1185">Reference proteome</keyword>
<sequence>MRTAIIYTSITGNTEELALLLFEQFKKKQFDTFLYRIDQFPLHTLENFDAIVIGTYTWGNGDIPFEMELLYQEIAKRERKNLITGIFGTGDRFYPLFCGAVDRFKDVLKNCTDLAVTLKVELLPQELDLNRCMKFVNIISERVQMKHQLNVYS</sequence>
<evidence type="ECO:0000256" key="1">
    <source>
        <dbReference type="ARBA" id="ARBA00001917"/>
    </source>
</evidence>
<keyword evidence="7" id="KW-0249">Electron transport</keyword>
<evidence type="ECO:0000313" key="10">
    <source>
        <dbReference type="Proteomes" id="UP000321555"/>
    </source>
</evidence>
<keyword evidence="4" id="KW-0813">Transport</keyword>
<accession>A0A5B8Z553</accession>
<comment type="function">
    <text evidence="2">Low-potential electron donor to a number of redox enzymes.</text>
</comment>
<reference evidence="10" key="1">
    <citation type="submission" date="2019-08" db="EMBL/GenBank/DDBJ databases">
        <authorList>
            <person name="Zheng X."/>
        </authorList>
    </citation>
    <scope>NUCLEOTIDE SEQUENCE [LARGE SCALE GENOMIC DNA]</scope>
    <source>
        <strain evidence="10">FJAT-25496</strain>
    </source>
</reference>
<dbReference type="PRINTS" id="PR00369">
    <property type="entry name" value="FLAVODOXIN"/>
</dbReference>
<dbReference type="EMBL" id="CP042593">
    <property type="protein sequence ID" value="QED48240.1"/>
    <property type="molecule type" value="Genomic_DNA"/>
</dbReference>
<dbReference type="OrthoDB" id="9790745at2"/>
<protein>
    <submittedName>
        <fullName evidence="9">Flavodoxin</fullName>
    </submittedName>
</protein>
<evidence type="ECO:0000256" key="2">
    <source>
        <dbReference type="ARBA" id="ARBA00003297"/>
    </source>
</evidence>
<evidence type="ECO:0000256" key="4">
    <source>
        <dbReference type="ARBA" id="ARBA00022448"/>
    </source>
</evidence>
<dbReference type="KEGG" id="bda:FSZ17_13870"/>
<dbReference type="GO" id="GO:0010181">
    <property type="term" value="F:FMN binding"/>
    <property type="evidence" value="ECO:0007669"/>
    <property type="project" value="InterPro"/>
</dbReference>
<evidence type="ECO:0000256" key="5">
    <source>
        <dbReference type="ARBA" id="ARBA00022630"/>
    </source>
</evidence>
<evidence type="ECO:0000259" key="8">
    <source>
        <dbReference type="PROSITE" id="PS50902"/>
    </source>
</evidence>
<gene>
    <name evidence="9" type="ORF">FSZ17_13870</name>
</gene>
<comment type="cofactor">
    <cofactor evidence="1">
        <name>FMN</name>
        <dbReference type="ChEBI" id="CHEBI:58210"/>
    </cofactor>
</comment>
<evidence type="ECO:0000256" key="3">
    <source>
        <dbReference type="ARBA" id="ARBA00005267"/>
    </source>
</evidence>
<dbReference type="Pfam" id="PF00258">
    <property type="entry name" value="Flavodoxin_1"/>
    <property type="match status" value="1"/>
</dbReference>
<dbReference type="PANTHER" id="PTHR42809">
    <property type="entry name" value="FLAVODOXIN 2"/>
    <property type="match status" value="1"/>
</dbReference>
<evidence type="ECO:0000256" key="6">
    <source>
        <dbReference type="ARBA" id="ARBA00022643"/>
    </source>
</evidence>
<dbReference type="InterPro" id="IPR050619">
    <property type="entry name" value="Flavodoxin"/>
</dbReference>
<dbReference type="PANTHER" id="PTHR42809:SF1">
    <property type="entry name" value="FLAVODOXIN 1"/>
    <property type="match status" value="1"/>
</dbReference>
<keyword evidence="6" id="KW-0288">FMN</keyword>
<dbReference type="Proteomes" id="UP000321555">
    <property type="component" value="Chromosome"/>
</dbReference>
<dbReference type="RefSeq" id="WP_057771033.1">
    <property type="nucleotide sequence ID" value="NZ_CP042593.1"/>
</dbReference>
<dbReference type="InterPro" id="IPR008254">
    <property type="entry name" value="Flavodoxin/NO_synth"/>
</dbReference>
<comment type="similarity">
    <text evidence="3">Belongs to the flavodoxin family.</text>
</comment>
<dbReference type="Gene3D" id="3.40.50.360">
    <property type="match status" value="1"/>
</dbReference>
<evidence type="ECO:0000256" key="7">
    <source>
        <dbReference type="ARBA" id="ARBA00022982"/>
    </source>
</evidence>
<dbReference type="InterPro" id="IPR001094">
    <property type="entry name" value="Flavdoxin-like"/>
</dbReference>
<dbReference type="InterPro" id="IPR029039">
    <property type="entry name" value="Flavoprotein-like_sf"/>
</dbReference>
<dbReference type="AlphaFoldDB" id="A0A5B8Z553"/>
<organism evidence="9 10">
    <name type="scientific">Cytobacillus dafuensis</name>
    <name type="common">Bacillus dafuensis</name>
    <dbReference type="NCBI Taxonomy" id="1742359"/>
    <lineage>
        <taxon>Bacteria</taxon>
        <taxon>Bacillati</taxon>
        <taxon>Bacillota</taxon>
        <taxon>Bacilli</taxon>
        <taxon>Bacillales</taxon>
        <taxon>Bacillaceae</taxon>
        <taxon>Cytobacillus</taxon>
    </lineage>
</organism>
<keyword evidence="5" id="KW-0285">Flavoprotein</keyword>
<feature type="domain" description="Flavodoxin-like" evidence="8">
    <location>
        <begin position="3"/>
        <end position="140"/>
    </location>
</feature>
<dbReference type="GO" id="GO:0016651">
    <property type="term" value="F:oxidoreductase activity, acting on NAD(P)H"/>
    <property type="evidence" value="ECO:0007669"/>
    <property type="project" value="UniProtKB-ARBA"/>
</dbReference>
<evidence type="ECO:0000313" key="9">
    <source>
        <dbReference type="EMBL" id="QED48240.1"/>
    </source>
</evidence>
<dbReference type="PROSITE" id="PS50902">
    <property type="entry name" value="FLAVODOXIN_LIKE"/>
    <property type="match status" value="1"/>
</dbReference>